<keyword evidence="1" id="KW-0812">Transmembrane</keyword>
<gene>
    <name evidence="2" type="ORF">P343_08650</name>
</gene>
<evidence type="ECO:0000313" key="3">
    <source>
        <dbReference type="Proteomes" id="UP000018296"/>
    </source>
</evidence>
<name>V6IXV9_9BACL</name>
<dbReference type="Proteomes" id="UP000018296">
    <property type="component" value="Unassembled WGS sequence"/>
</dbReference>
<sequence>MINGHPISFLTTLLWIPFWIAITYFSTWIPNANPNDGDNYGAAFILLFLLCVYPIFIGVACAFGIERKNNQNKDS</sequence>
<organism evidence="2 3">
    <name type="scientific">Sporolactobacillus laevolacticus DSM 442</name>
    <dbReference type="NCBI Taxonomy" id="1395513"/>
    <lineage>
        <taxon>Bacteria</taxon>
        <taxon>Bacillati</taxon>
        <taxon>Bacillota</taxon>
        <taxon>Bacilli</taxon>
        <taxon>Bacillales</taxon>
        <taxon>Sporolactobacillaceae</taxon>
        <taxon>Sporolactobacillus</taxon>
    </lineage>
</organism>
<comment type="caution">
    <text evidence="2">The sequence shown here is derived from an EMBL/GenBank/DDBJ whole genome shotgun (WGS) entry which is preliminary data.</text>
</comment>
<feature type="transmembrane region" description="Helical" evidence="1">
    <location>
        <begin position="41"/>
        <end position="65"/>
    </location>
</feature>
<reference evidence="2 3" key="1">
    <citation type="journal article" date="2013" name="Genome Announc.">
        <title>Genome Sequence of Sporolactobacillus laevolacticus DSM442, an Efficient Polymer-Grade D-Lactate Producer from Agricultural Waste Cottonseed as a Nitrogen Source.</title>
        <authorList>
            <person name="Wang H."/>
            <person name="Wang L."/>
            <person name="Ju J."/>
            <person name="Yu B."/>
            <person name="Ma Y."/>
        </authorList>
    </citation>
    <scope>NUCLEOTIDE SEQUENCE [LARGE SCALE GENOMIC DNA]</scope>
    <source>
        <strain evidence="2 3">DSM 442</strain>
    </source>
</reference>
<keyword evidence="1" id="KW-0472">Membrane</keyword>
<accession>V6IXV9</accession>
<evidence type="ECO:0000256" key="1">
    <source>
        <dbReference type="SAM" id="Phobius"/>
    </source>
</evidence>
<evidence type="ECO:0000313" key="2">
    <source>
        <dbReference type="EMBL" id="EST12263.1"/>
    </source>
</evidence>
<dbReference type="AlphaFoldDB" id="V6IXV9"/>
<keyword evidence="3" id="KW-1185">Reference proteome</keyword>
<feature type="transmembrane region" description="Helical" evidence="1">
    <location>
        <begin position="7"/>
        <end position="29"/>
    </location>
</feature>
<protein>
    <submittedName>
        <fullName evidence="2">Uncharacterized protein</fullName>
    </submittedName>
</protein>
<keyword evidence="1" id="KW-1133">Transmembrane helix</keyword>
<proteinExistence type="predicted"/>
<dbReference type="EMBL" id="AWTC01000006">
    <property type="protein sequence ID" value="EST12263.1"/>
    <property type="molecule type" value="Genomic_DNA"/>
</dbReference>